<evidence type="ECO:0000313" key="3">
    <source>
        <dbReference type="Proteomes" id="UP000708208"/>
    </source>
</evidence>
<dbReference type="Proteomes" id="UP000708208">
    <property type="component" value="Unassembled WGS sequence"/>
</dbReference>
<sequence length="111" mass="12749">MLALRITSACVSVKSMTSSFNITSHNQLRRAEMDEESSSEEDRSLEQTRVFSQLLSEHFWGTVLHWVDKAVLSKTPHLLNHQWRRSLCVTSSSLSQPNENLKKVNSKPHTR</sequence>
<name>A0A8J2J2S4_9HEXA</name>
<organism evidence="2 3">
    <name type="scientific">Allacma fusca</name>
    <dbReference type="NCBI Taxonomy" id="39272"/>
    <lineage>
        <taxon>Eukaryota</taxon>
        <taxon>Metazoa</taxon>
        <taxon>Ecdysozoa</taxon>
        <taxon>Arthropoda</taxon>
        <taxon>Hexapoda</taxon>
        <taxon>Collembola</taxon>
        <taxon>Symphypleona</taxon>
        <taxon>Sminthuridae</taxon>
        <taxon>Allacma</taxon>
    </lineage>
</organism>
<evidence type="ECO:0000256" key="1">
    <source>
        <dbReference type="SAM" id="MobiDB-lite"/>
    </source>
</evidence>
<keyword evidence="3" id="KW-1185">Reference proteome</keyword>
<gene>
    <name evidence="2" type="ORF">AFUS01_LOCUS918</name>
</gene>
<proteinExistence type="predicted"/>
<reference evidence="2" key="1">
    <citation type="submission" date="2021-06" db="EMBL/GenBank/DDBJ databases">
        <authorList>
            <person name="Hodson N. C."/>
            <person name="Mongue J. A."/>
            <person name="Jaron S. K."/>
        </authorList>
    </citation>
    <scope>NUCLEOTIDE SEQUENCE</scope>
</reference>
<comment type="caution">
    <text evidence="2">The sequence shown here is derived from an EMBL/GenBank/DDBJ whole genome shotgun (WGS) entry which is preliminary data.</text>
</comment>
<accession>A0A8J2J2S4</accession>
<feature type="region of interest" description="Disordered" evidence="1">
    <location>
        <begin position="92"/>
        <end position="111"/>
    </location>
</feature>
<dbReference type="AlphaFoldDB" id="A0A8J2J2S4"/>
<protein>
    <submittedName>
        <fullName evidence="2">Uncharacterized protein</fullName>
    </submittedName>
</protein>
<evidence type="ECO:0000313" key="2">
    <source>
        <dbReference type="EMBL" id="CAG7655492.1"/>
    </source>
</evidence>
<dbReference type="EMBL" id="CAJVCH010004934">
    <property type="protein sequence ID" value="CAG7655492.1"/>
    <property type="molecule type" value="Genomic_DNA"/>
</dbReference>